<evidence type="ECO:0000313" key="5">
    <source>
        <dbReference type="EMBL" id="QCQ76674.1"/>
    </source>
</evidence>
<protein>
    <submittedName>
        <fullName evidence="3">DNA-binding protein</fullName>
    </submittedName>
</protein>
<keyword evidence="7" id="KW-1185">Reference proteome</keyword>
<reference evidence="4 7" key="3">
    <citation type="journal article" date="2014" name="PLoS Genet.">
        <title>Phylogenetically driven sequencing of extremely halophilic archaea reveals strategies for static and dynamic osmo-response.</title>
        <authorList>
            <person name="Becker E.A."/>
            <person name="Seitzer P.M."/>
            <person name="Tritt A."/>
            <person name="Larsen D."/>
            <person name="Krusor M."/>
            <person name="Yao A.I."/>
            <person name="Wu D."/>
            <person name="Madern D."/>
            <person name="Eisen J.A."/>
            <person name="Darling A.E."/>
            <person name="Facciotti M.T."/>
        </authorList>
    </citation>
    <scope>NUCLEOTIDE SEQUENCE [LARGE SCALE GENOMIC DNA]</scope>
    <source>
        <strain evidence="4">ATCC 33500</strain>
        <strain evidence="7">ATCC 33500 / DSM 1411 / JCM 8866 / NBRC 14739 / NCIMB 2177 / R-4</strain>
    </source>
</reference>
<evidence type="ECO:0000259" key="1">
    <source>
        <dbReference type="Pfam" id="PF24035"/>
    </source>
</evidence>
<dbReference type="PaxDb" id="523841-HFX_2412"/>
<organism evidence="2 6">
    <name type="scientific">Haloferax mediterranei (strain ATCC 33500 / DSM 1411 / JCM 8866 / NBRC 14739 / NCIMB 2177 / R-4)</name>
    <name type="common">Halobacterium mediterranei</name>
    <dbReference type="NCBI Taxonomy" id="523841"/>
    <lineage>
        <taxon>Archaea</taxon>
        <taxon>Methanobacteriati</taxon>
        <taxon>Methanobacteriota</taxon>
        <taxon>Stenosarchaea group</taxon>
        <taxon>Halobacteria</taxon>
        <taxon>Halobacteriales</taxon>
        <taxon>Haloferacaceae</taxon>
        <taxon>Haloferax</taxon>
    </lineage>
</organism>
<proteinExistence type="predicted"/>
<dbReference type="eggNOG" id="arCOG03828">
    <property type="taxonomic scope" value="Archaea"/>
</dbReference>
<dbReference type="Proteomes" id="UP000299011">
    <property type="component" value="Chromosome"/>
</dbReference>
<reference evidence="3 8" key="4">
    <citation type="submission" date="2014-04" db="EMBL/GenBank/DDBJ databases">
        <title>Transcriptional profiles of Haloferax mediterranei on the basis of nitrogen availability.</title>
        <authorList>
            <person name="Bautista V."/>
        </authorList>
    </citation>
    <scope>NUCLEOTIDE SEQUENCE [LARGE SCALE GENOMIC DNA]</scope>
    <source>
        <strain evidence="3">ATCC 33500</strain>
        <strain evidence="8">ATCC 33500 / DSM 1411 / JCM 8866 / NBRC 14739 / NCIMB 2177 / R-4</strain>
    </source>
</reference>
<reference evidence="2" key="1">
    <citation type="journal article" date="2012" name="Appl. Environ. Microbiol.">
        <title>Identification of the haloarchaeal phasin (PhaP) that functions in polyhydroxyalkanoate accumulation and granule formation in Haloferax mediterranei.</title>
        <authorList>
            <person name="Cai S."/>
            <person name="Cai L."/>
            <person name="Liu H."/>
            <person name="Liu X."/>
            <person name="Han J."/>
            <person name="Zhou J."/>
            <person name="Xiang H."/>
        </authorList>
    </citation>
    <scope>NUCLEOTIDE SEQUENCE</scope>
    <source>
        <strain evidence="2">CGMCC 1.2087</strain>
    </source>
</reference>
<dbReference type="AlphaFoldDB" id="I3R787"/>
<feature type="domain" description="DUF7344" evidence="1">
    <location>
        <begin position="3"/>
        <end position="67"/>
    </location>
</feature>
<dbReference type="EMBL" id="CP039139">
    <property type="protein sequence ID" value="QCQ76674.1"/>
    <property type="molecule type" value="Genomic_DNA"/>
</dbReference>
<reference evidence="5 9" key="6">
    <citation type="submission" date="2019-04" db="EMBL/GenBank/DDBJ databases">
        <title>Methylomes of two halophilic Archaea, Haloarcula marismortui and Haloferax mediterranei.</title>
        <authorList>
            <person name="DasSarma S."/>
            <person name="DasSarma P."/>
            <person name="DasSarma S."/>
            <person name="Fomenkov A."/>
            <person name="Vincze T."/>
            <person name="Anton B.P."/>
            <person name="Roberts R.J."/>
        </authorList>
    </citation>
    <scope>NUCLEOTIDE SEQUENCE [LARGE SCALE GENOMIC DNA]</scope>
    <source>
        <strain evidence="5">ATCC 33500</strain>
        <strain evidence="9">ATCC 33500 / DSM 1411 / JCM 8866 / NBRC 14739 / NCIMB 2177 / R-4</strain>
    </source>
</reference>
<accession>I3R787</accession>
<dbReference type="InterPro" id="IPR055768">
    <property type="entry name" value="DUF7344"/>
</dbReference>
<reference evidence="2" key="5">
    <citation type="submission" date="2014-05" db="EMBL/GenBank/DDBJ databases">
        <authorList>
            <person name="Wang L."/>
            <person name="Yang H."/>
            <person name="Xiang H."/>
        </authorList>
    </citation>
    <scope>NUCLEOTIDE SEQUENCE</scope>
    <source>
        <strain evidence="2">CGMCC 1.2087</strain>
    </source>
</reference>
<dbReference type="EMBL" id="CP001868">
    <property type="protein sequence ID" value="AFK20097.1"/>
    <property type="molecule type" value="Genomic_DNA"/>
</dbReference>
<evidence type="ECO:0000313" key="6">
    <source>
        <dbReference type="Proteomes" id="UP000006469"/>
    </source>
</evidence>
<reference evidence="2 6" key="2">
    <citation type="journal article" date="2012" name="J. Bacteriol.">
        <title>Complete genome sequence of the metabolically versatile halophilic archaeon Haloferax mediterranei, a poly(3-hydroxybutyrate-co-3-hydroxyvalerate) producer.</title>
        <authorList>
            <person name="Han J."/>
            <person name="Zhang F."/>
            <person name="Hou J."/>
            <person name="Liu X."/>
            <person name="Li M."/>
            <person name="Liu H."/>
            <person name="Cai L."/>
            <person name="Zhang B."/>
            <person name="Chen Y."/>
            <person name="Zhou J."/>
            <person name="Hu S."/>
            <person name="Xiang H."/>
        </authorList>
    </citation>
    <scope>NUCLEOTIDE SEQUENCE [LARGE SCALE GENOMIC DNA]</scope>
    <source>
        <strain evidence="6">ATCC 33500 / DSM 1411 / JCM 8866 / NBRC 14739 / NCIMB 2177 / R-4</strain>
        <strain evidence="2">CGMCC 1.2087</strain>
    </source>
</reference>
<dbReference type="Proteomes" id="UP000011603">
    <property type="component" value="Unassembled WGS sequence"/>
</dbReference>
<dbReference type="EMBL" id="CP007551">
    <property type="protein sequence ID" value="AHZ23471.1"/>
    <property type="molecule type" value="Genomic_DNA"/>
</dbReference>
<dbReference type="Pfam" id="PF24035">
    <property type="entry name" value="DUF7344"/>
    <property type="match status" value="1"/>
</dbReference>
<name>I3R787_HALMT</name>
<dbReference type="KEGG" id="hme:HFX_2412"/>
<evidence type="ECO:0000313" key="8">
    <source>
        <dbReference type="Proteomes" id="UP000027075"/>
    </source>
</evidence>
<evidence type="ECO:0000313" key="9">
    <source>
        <dbReference type="Proteomes" id="UP000299011"/>
    </source>
</evidence>
<keyword evidence="3" id="KW-0238">DNA-binding</keyword>
<dbReference type="EMBL" id="AOLO01000011">
    <property type="protein sequence ID" value="ELZ99643.1"/>
    <property type="molecule type" value="Genomic_DNA"/>
</dbReference>
<dbReference type="Proteomes" id="UP000006469">
    <property type="component" value="Chromosome"/>
</dbReference>
<dbReference type="HOGENOM" id="CLU_131305_4_2_2"/>
<dbReference type="GO" id="GO:0003677">
    <property type="term" value="F:DNA binding"/>
    <property type="evidence" value="ECO:0007669"/>
    <property type="project" value="UniProtKB-KW"/>
</dbReference>
<dbReference type="Proteomes" id="UP000027075">
    <property type="component" value="Chromosome"/>
</dbReference>
<evidence type="ECO:0000313" key="3">
    <source>
        <dbReference type="EMBL" id="AHZ23471.1"/>
    </source>
</evidence>
<sequence>MLVHLERHVTLSLADMADELAVWENDCPLTEIPAEDVRDIYLELYHTHLPRLVHANVAVYDQEQDLVSRSGYGAAAVADIRVVDEQSIDDYDDTVSS</sequence>
<dbReference type="PATRIC" id="fig|523841.21.peg.2797"/>
<evidence type="ECO:0000313" key="7">
    <source>
        <dbReference type="Proteomes" id="UP000011603"/>
    </source>
</evidence>
<gene>
    <name evidence="2" type="ordered locus">HFX_2412</name>
    <name evidence="3" type="ORF">BM92_12840</name>
    <name evidence="4" type="ORF">C439_13854</name>
    <name evidence="5" type="ORF">E6P09_14735</name>
</gene>
<dbReference type="OrthoDB" id="308429at2157"/>
<evidence type="ECO:0000313" key="2">
    <source>
        <dbReference type="EMBL" id="AFK20097.1"/>
    </source>
</evidence>
<evidence type="ECO:0000313" key="4">
    <source>
        <dbReference type="EMBL" id="ELZ99643.1"/>
    </source>
</evidence>